<proteinExistence type="predicted"/>
<reference evidence="2" key="1">
    <citation type="submission" date="2020-05" db="EMBL/GenBank/DDBJ databases">
        <authorList>
            <person name="Chiriac C."/>
            <person name="Salcher M."/>
            <person name="Ghai R."/>
            <person name="Kavagutti S V."/>
        </authorList>
    </citation>
    <scope>NUCLEOTIDE SEQUENCE</scope>
</reference>
<organism evidence="2">
    <name type="scientific">uncultured Caudovirales phage</name>
    <dbReference type="NCBI Taxonomy" id="2100421"/>
    <lineage>
        <taxon>Viruses</taxon>
        <taxon>Duplodnaviria</taxon>
        <taxon>Heunggongvirae</taxon>
        <taxon>Uroviricota</taxon>
        <taxon>Caudoviricetes</taxon>
        <taxon>Peduoviridae</taxon>
        <taxon>Maltschvirus</taxon>
        <taxon>Maltschvirus maltsch</taxon>
    </lineage>
</organism>
<accession>A0A6J7X1U3</accession>
<gene>
    <name evidence="2" type="ORF">UFOVP389_33</name>
</gene>
<evidence type="ECO:0000256" key="1">
    <source>
        <dbReference type="SAM" id="MobiDB-lite"/>
    </source>
</evidence>
<feature type="region of interest" description="Disordered" evidence="1">
    <location>
        <begin position="34"/>
        <end position="53"/>
    </location>
</feature>
<dbReference type="Pfam" id="PF04883">
    <property type="entry name" value="HK97-gp10_like"/>
    <property type="match status" value="1"/>
</dbReference>
<evidence type="ECO:0000313" key="2">
    <source>
        <dbReference type="EMBL" id="CAB5224068.1"/>
    </source>
</evidence>
<feature type="compositionally biased region" description="Polar residues" evidence="1">
    <location>
        <begin position="39"/>
        <end position="52"/>
    </location>
</feature>
<name>A0A6J7X1U3_9CAUD</name>
<dbReference type="EMBL" id="LR798332">
    <property type="protein sequence ID" value="CAB5224068.1"/>
    <property type="molecule type" value="Genomic_DNA"/>
</dbReference>
<sequence length="95" mass="10347">MKAVFIGSNTLVSDLKRELAQMVKDLGQTTLEEAKSKTPVKSGNARSKWTKTQSKDTFEVANRVPYIERLEAGASRQAPKGIIGPTLTAIKGKTK</sequence>
<protein>
    <submittedName>
        <fullName evidence="2">Bacteriophage HK97-gp10, putative tail-component</fullName>
    </submittedName>
</protein>
<dbReference type="InterPro" id="IPR010064">
    <property type="entry name" value="HK97-gp10_tail"/>
</dbReference>